<protein>
    <submittedName>
        <fullName evidence="1">Uncharacterized protein</fullName>
    </submittedName>
</protein>
<comment type="caution">
    <text evidence="1">The sequence shown here is derived from an EMBL/GenBank/DDBJ whole genome shotgun (WGS) entry which is preliminary data.</text>
</comment>
<dbReference type="Proteomes" id="UP001184833">
    <property type="component" value="Unassembled WGS sequence"/>
</dbReference>
<gene>
    <name evidence="1" type="ORF">J2786_000515</name>
</gene>
<keyword evidence="2" id="KW-1185">Reference proteome</keyword>
<sequence>MEQIIIIGLLIILVLVLVDKKFSISIRRKDNVIKTKNLPSIIVHEKSG</sequence>
<reference evidence="1" key="1">
    <citation type="submission" date="2023-07" db="EMBL/GenBank/DDBJ databases">
        <title>Sorghum-associated microbial communities from plants grown in Nebraska, USA.</title>
        <authorList>
            <person name="Schachtman D."/>
        </authorList>
    </citation>
    <scope>NUCLEOTIDE SEQUENCE</scope>
    <source>
        <strain evidence="1">DS2329</strain>
    </source>
</reference>
<accession>A0ACC6J3H2</accession>
<organism evidence="1 2">
    <name type="scientific">Chryseobacterium vietnamense</name>
    <dbReference type="NCBI Taxonomy" id="866785"/>
    <lineage>
        <taxon>Bacteria</taxon>
        <taxon>Pseudomonadati</taxon>
        <taxon>Bacteroidota</taxon>
        <taxon>Flavobacteriia</taxon>
        <taxon>Flavobacteriales</taxon>
        <taxon>Weeksellaceae</taxon>
        <taxon>Chryseobacterium group</taxon>
        <taxon>Chryseobacterium</taxon>
    </lineage>
</organism>
<proteinExistence type="predicted"/>
<evidence type="ECO:0000313" key="2">
    <source>
        <dbReference type="Proteomes" id="UP001184833"/>
    </source>
</evidence>
<name>A0ACC6J3H2_9FLAO</name>
<evidence type="ECO:0000313" key="1">
    <source>
        <dbReference type="EMBL" id="MDR6457422.1"/>
    </source>
</evidence>
<dbReference type="EMBL" id="JAVDQX010000001">
    <property type="protein sequence ID" value="MDR6457422.1"/>
    <property type="molecule type" value="Genomic_DNA"/>
</dbReference>